<organism evidence="1 2">
    <name type="scientific">Venustampulla echinocandica</name>
    <dbReference type="NCBI Taxonomy" id="2656787"/>
    <lineage>
        <taxon>Eukaryota</taxon>
        <taxon>Fungi</taxon>
        <taxon>Dikarya</taxon>
        <taxon>Ascomycota</taxon>
        <taxon>Pezizomycotina</taxon>
        <taxon>Leotiomycetes</taxon>
        <taxon>Helotiales</taxon>
        <taxon>Pleuroascaceae</taxon>
        <taxon>Venustampulla</taxon>
    </lineage>
</organism>
<proteinExistence type="predicted"/>
<keyword evidence="2" id="KW-1185">Reference proteome</keyword>
<reference evidence="1 2" key="1">
    <citation type="journal article" date="2018" name="IMA Fungus">
        <title>IMA Genome-F 9: Draft genome sequence of Annulohypoxylon stygium, Aspergillus mulundensis, Berkeleyomyces basicola (syn. Thielaviopsis basicola), Ceratocystis smalleyi, two Cercospora beticola strains, Coleophoma cylindrospora, Fusarium fracticaudum, Phialophora cf. hyalina, and Morchella septimelata.</title>
        <authorList>
            <person name="Wingfield B.D."/>
            <person name="Bills G.F."/>
            <person name="Dong Y."/>
            <person name="Huang W."/>
            <person name="Nel W.J."/>
            <person name="Swalarsk-Parry B.S."/>
            <person name="Vaghefi N."/>
            <person name="Wilken P.M."/>
            <person name="An Z."/>
            <person name="de Beer Z.W."/>
            <person name="De Vos L."/>
            <person name="Chen L."/>
            <person name="Duong T.A."/>
            <person name="Gao Y."/>
            <person name="Hammerbacher A."/>
            <person name="Kikkert J.R."/>
            <person name="Li Y."/>
            <person name="Li H."/>
            <person name="Li K."/>
            <person name="Li Q."/>
            <person name="Liu X."/>
            <person name="Ma X."/>
            <person name="Naidoo K."/>
            <person name="Pethybridge S.J."/>
            <person name="Sun J."/>
            <person name="Steenkamp E.T."/>
            <person name="van der Nest M.A."/>
            <person name="van Wyk S."/>
            <person name="Wingfield M.J."/>
            <person name="Xiong C."/>
            <person name="Yue Q."/>
            <person name="Zhang X."/>
        </authorList>
    </citation>
    <scope>NUCLEOTIDE SEQUENCE [LARGE SCALE GENOMIC DNA]</scope>
    <source>
        <strain evidence="1 2">BP 5553</strain>
    </source>
</reference>
<comment type="caution">
    <text evidence="1">The sequence shown here is derived from an EMBL/GenBank/DDBJ whole genome shotgun (WGS) entry which is preliminary data.</text>
</comment>
<dbReference type="Proteomes" id="UP000254866">
    <property type="component" value="Unassembled WGS sequence"/>
</dbReference>
<dbReference type="RefSeq" id="XP_031872715.1">
    <property type="nucleotide sequence ID" value="XM_032008661.1"/>
</dbReference>
<accession>A0A370TX10</accession>
<name>A0A370TX10_9HELO</name>
<dbReference type="OrthoDB" id="3478523at2759"/>
<evidence type="ECO:0000313" key="2">
    <source>
        <dbReference type="Proteomes" id="UP000254866"/>
    </source>
</evidence>
<sequence length="409" mass="46782">MEKTALQPLPAPFCNLSMLPRVEVRKVISDLSLLQVLQTVSYNNEYLNDCIFTQAAYQRIFPSKTDPWNLVELFNLHQEICKFRSKALTGPNSPSRSSALSCTLGTTSQVKPEDVRNHLVRQIKATVHLNPFERDVLLAHTPSPYRIIRLGDPLEDLVARWVWIKKAITNMNKAKERQLNTVADLISEYPGMVMLKSRLDPSQTSPRPSTAHMSTRFKINAKRAAKNTRYPRMRPHKCFRGVDFIELIPYDRYLLLFLETLEKYPPESPDLDISGRLQKIALKEDGDKAQPFQYPEDISANLEVVMNGLMYVYTGSPLLVVPRIQWPENEALESSGRNQSPVFLIDAGCHSQNIPVGIHRCVARRFKPYDDREYDWLKAFLKVVTWMEENLGISGEKGTDVQPSSPRQV</sequence>
<gene>
    <name evidence="1" type="ORF">BP5553_00038</name>
</gene>
<protein>
    <submittedName>
        <fullName evidence="1">Uncharacterized protein</fullName>
    </submittedName>
</protein>
<dbReference type="EMBL" id="NPIC01000001">
    <property type="protein sequence ID" value="RDL40059.1"/>
    <property type="molecule type" value="Genomic_DNA"/>
</dbReference>
<dbReference type="AlphaFoldDB" id="A0A370TX10"/>
<evidence type="ECO:0000313" key="1">
    <source>
        <dbReference type="EMBL" id="RDL40059.1"/>
    </source>
</evidence>
<dbReference type="GeneID" id="43592887"/>